<dbReference type="STRING" id="34027.SAMN05421829_10282"/>
<feature type="chain" id="PRO_5012048812" evidence="2">
    <location>
        <begin position="22"/>
        <end position="107"/>
    </location>
</feature>
<dbReference type="OrthoDB" id="9181250at2"/>
<keyword evidence="4" id="KW-1185">Reference proteome</keyword>
<evidence type="ECO:0000313" key="4">
    <source>
        <dbReference type="Proteomes" id="UP000186819"/>
    </source>
</evidence>
<gene>
    <name evidence="3" type="ORF">SAMN05421829_10282</name>
</gene>
<evidence type="ECO:0000313" key="3">
    <source>
        <dbReference type="EMBL" id="SIQ04629.1"/>
    </source>
</evidence>
<name>A0A1N6PK89_9RHOO</name>
<sequence length="107" mass="11260">MKSILALSGIALVLSAHTALADVGRPLDPHEQARQLILGVTQHAAAIRDTTATVALALTDPHELARQRIAASAVTDVASRSTPATEWQPAIDPHERARRSILGSSGE</sequence>
<dbReference type="Proteomes" id="UP000186819">
    <property type="component" value="Unassembled WGS sequence"/>
</dbReference>
<evidence type="ECO:0000256" key="2">
    <source>
        <dbReference type="SAM" id="SignalP"/>
    </source>
</evidence>
<dbReference type="RefSeq" id="WP_076600619.1">
    <property type="nucleotide sequence ID" value="NZ_FTMD01000002.1"/>
</dbReference>
<accession>A0A1N6PK89</accession>
<evidence type="ECO:0000256" key="1">
    <source>
        <dbReference type="SAM" id="MobiDB-lite"/>
    </source>
</evidence>
<reference evidence="4" key="1">
    <citation type="submission" date="2017-01" db="EMBL/GenBank/DDBJ databases">
        <authorList>
            <person name="Varghese N."/>
            <person name="Submissions S."/>
        </authorList>
    </citation>
    <scope>NUCLEOTIDE SEQUENCE [LARGE SCALE GENOMIC DNA]</scope>
    <source>
        <strain evidence="4">ATCC 51758</strain>
    </source>
</reference>
<feature type="signal peptide" evidence="2">
    <location>
        <begin position="1"/>
        <end position="21"/>
    </location>
</feature>
<organism evidence="3 4">
    <name type="scientific">Aromatoleum tolulyticum</name>
    <dbReference type="NCBI Taxonomy" id="34027"/>
    <lineage>
        <taxon>Bacteria</taxon>
        <taxon>Pseudomonadati</taxon>
        <taxon>Pseudomonadota</taxon>
        <taxon>Betaproteobacteria</taxon>
        <taxon>Rhodocyclales</taxon>
        <taxon>Rhodocyclaceae</taxon>
        <taxon>Aromatoleum</taxon>
    </lineage>
</organism>
<dbReference type="EMBL" id="FTMD01000002">
    <property type="protein sequence ID" value="SIQ04629.1"/>
    <property type="molecule type" value="Genomic_DNA"/>
</dbReference>
<keyword evidence="2" id="KW-0732">Signal</keyword>
<proteinExistence type="predicted"/>
<dbReference type="AlphaFoldDB" id="A0A1N6PK89"/>
<feature type="region of interest" description="Disordered" evidence="1">
    <location>
        <begin position="78"/>
        <end position="107"/>
    </location>
</feature>
<protein>
    <submittedName>
        <fullName evidence="3">Uncharacterized protein</fullName>
    </submittedName>
</protein>